<dbReference type="PANTHER" id="PTHR11138:SF5">
    <property type="entry name" value="METHIONYL-TRNA FORMYLTRANSFERASE, MITOCHONDRIAL"/>
    <property type="match status" value="1"/>
</dbReference>
<dbReference type="InterPro" id="IPR002376">
    <property type="entry name" value="Formyl_transf_N"/>
</dbReference>
<dbReference type="SUPFAM" id="SSF53328">
    <property type="entry name" value="Formyltransferase"/>
    <property type="match status" value="1"/>
</dbReference>
<reference evidence="2" key="1">
    <citation type="journal article" date="2022" name="Phytopathology">
        <title>Whole genome sequencing-based tracing of a 2022 introduction and outbreak of Xanthomonas hortorum pv. pelargonii.</title>
        <authorList>
            <person name="Iruegas Bocardo F."/>
            <person name="Weisberg A.J."/>
            <person name="Riutta E.R."/>
            <person name="Kilday K.B."/>
            <person name="Bonkowski J.C."/>
            <person name="Creswell T.C."/>
            <person name="Daughtrey M."/>
            <person name="Rane K.K."/>
            <person name="Grunwald N.J."/>
            <person name="Chang J.H."/>
            <person name="Putnam M."/>
        </authorList>
    </citation>
    <scope>NUCLEOTIDE SEQUENCE</scope>
    <source>
        <strain evidence="2">22-338</strain>
    </source>
</reference>
<protein>
    <recommendedName>
        <fullName evidence="1">Formyl transferase N-terminal domain-containing protein</fullName>
    </recommendedName>
</protein>
<feature type="domain" description="Formyl transferase N-terminal" evidence="1">
    <location>
        <begin position="51"/>
        <end position="157"/>
    </location>
</feature>
<dbReference type="Pfam" id="PF00551">
    <property type="entry name" value="Formyl_trans_N"/>
    <property type="match status" value="1"/>
</dbReference>
<gene>
    <name evidence="2" type="ORF">NY667_10510</name>
</gene>
<organism evidence="2 3">
    <name type="scientific">Xanthomonas hortorum pv. hederae</name>
    <dbReference type="NCBI Taxonomy" id="453603"/>
    <lineage>
        <taxon>Bacteria</taxon>
        <taxon>Pseudomonadati</taxon>
        <taxon>Pseudomonadota</taxon>
        <taxon>Gammaproteobacteria</taxon>
        <taxon>Lysobacterales</taxon>
        <taxon>Lysobacteraceae</taxon>
        <taxon>Xanthomonas</taxon>
    </lineage>
</organism>
<dbReference type="Gene3D" id="3.40.50.170">
    <property type="entry name" value="Formyl transferase, N-terminal domain"/>
    <property type="match status" value="1"/>
</dbReference>
<evidence type="ECO:0000259" key="1">
    <source>
        <dbReference type="Pfam" id="PF00551"/>
    </source>
</evidence>
<dbReference type="GO" id="GO:0004479">
    <property type="term" value="F:methionyl-tRNA formyltransferase activity"/>
    <property type="evidence" value="ECO:0007669"/>
    <property type="project" value="TreeGrafter"/>
</dbReference>
<dbReference type="RefSeq" id="WP_273664056.1">
    <property type="nucleotide sequence ID" value="NZ_CP168178.1"/>
</dbReference>
<sequence>MHMIFVGSGALLRHAVYYAQSVGLEVRAVSCPPGEHLPGALHQSGIKIVQNGNPDADLARVLKFAKGETVVSINNRHLFSDKLLASDASFFNIHNGLVQRYRGAGEACVFAALCRDEEEYGVTLHRILPGQRVDCGPVVEQRVFDILPQDGFGEVMDLALRCCRQIFERNMLALAQGAFQSRAVEVAATAVSYDQLAKLYAAAGADVRRRAARLGKYRPYFPRLHSLVATTAKPARGYHNATVAKA</sequence>
<name>A0A9X4BRK0_9XANT</name>
<evidence type="ECO:0000313" key="2">
    <source>
        <dbReference type="EMBL" id="MDC8638249.1"/>
    </source>
</evidence>
<accession>A0A9X4BRK0</accession>
<proteinExistence type="predicted"/>
<dbReference type="EMBL" id="JANWTP010000029">
    <property type="protein sequence ID" value="MDC8638249.1"/>
    <property type="molecule type" value="Genomic_DNA"/>
</dbReference>
<reference evidence="2" key="2">
    <citation type="submission" date="2022-08" db="EMBL/GenBank/DDBJ databases">
        <authorList>
            <person name="Iruegas-Bocardo F."/>
            <person name="Weisberg A.J."/>
            <person name="Riutta E.R."/>
            <person name="Kilday K."/>
            <person name="Bonkowski J.C."/>
            <person name="Creswell T."/>
            <person name="Daughtrey M.L."/>
            <person name="Rane K."/>
            <person name="Grunwald N.J."/>
            <person name="Chang J.H."/>
            <person name="Putnam M.L."/>
        </authorList>
    </citation>
    <scope>NUCLEOTIDE SEQUENCE</scope>
    <source>
        <strain evidence="2">22-338</strain>
    </source>
</reference>
<dbReference type="Proteomes" id="UP001140230">
    <property type="component" value="Unassembled WGS sequence"/>
</dbReference>
<dbReference type="AlphaFoldDB" id="A0A9X4BRK0"/>
<comment type="caution">
    <text evidence="2">The sequence shown here is derived from an EMBL/GenBank/DDBJ whole genome shotgun (WGS) entry which is preliminary data.</text>
</comment>
<evidence type="ECO:0000313" key="3">
    <source>
        <dbReference type="Proteomes" id="UP001140230"/>
    </source>
</evidence>
<dbReference type="PANTHER" id="PTHR11138">
    <property type="entry name" value="METHIONYL-TRNA FORMYLTRANSFERASE"/>
    <property type="match status" value="1"/>
</dbReference>
<dbReference type="InterPro" id="IPR036477">
    <property type="entry name" value="Formyl_transf_N_sf"/>
</dbReference>